<dbReference type="PANTHER" id="PTHR33116:SF78">
    <property type="entry name" value="OS12G0587133 PROTEIN"/>
    <property type="match status" value="1"/>
</dbReference>
<protein>
    <recommendedName>
        <fullName evidence="3">Reverse transcriptase domain-containing protein</fullName>
    </recommendedName>
</protein>
<accession>A0AAE0AFX0</accession>
<keyword evidence="2" id="KW-1185">Reference proteome</keyword>
<dbReference type="PANTHER" id="PTHR33116">
    <property type="entry name" value="REVERSE TRANSCRIPTASE ZINC-BINDING DOMAIN-CONTAINING PROTEIN-RELATED-RELATED"/>
    <property type="match status" value="1"/>
</dbReference>
<evidence type="ECO:0000313" key="1">
    <source>
        <dbReference type="EMBL" id="KAK3212547.1"/>
    </source>
</evidence>
<dbReference type="Proteomes" id="UP001281410">
    <property type="component" value="Unassembled WGS sequence"/>
</dbReference>
<reference evidence="1" key="1">
    <citation type="journal article" date="2023" name="Plant J.">
        <title>Genome sequences and population genomics provide insights into the demographic history, inbreeding, and mutation load of two 'living fossil' tree species of Dipteronia.</title>
        <authorList>
            <person name="Feng Y."/>
            <person name="Comes H.P."/>
            <person name="Chen J."/>
            <person name="Zhu S."/>
            <person name="Lu R."/>
            <person name="Zhang X."/>
            <person name="Li P."/>
            <person name="Qiu J."/>
            <person name="Olsen K.M."/>
            <person name="Qiu Y."/>
        </authorList>
    </citation>
    <scope>NUCLEOTIDE SEQUENCE</scope>
    <source>
        <strain evidence="1">NBL</strain>
    </source>
</reference>
<sequence length="249" mass="28296">MRTYHKDIGCPRLSLKVDLMKAFDMVDWGFLLETLAAFHFPPRIITWIKACLTTPKFSISFNALVLKAALDDLSLLSGFLVNQAKSNIFTSGLSSPTNQQLINLFGYTVDSLPIQYLGIPIISTKVYLHDCSPLVDKVFSRLTFWLNRDLSYTGRLQFIVSVLSSLQVFLANYICLHIKILKNIEQKFRSFLRNRVEGDSKGVKLSWSDICLHKKDGGLGIKDLSSLNKALMIMHLWILMYGTNNLWPS</sequence>
<dbReference type="AlphaFoldDB" id="A0AAE0AFX0"/>
<organism evidence="1 2">
    <name type="scientific">Dipteronia sinensis</name>
    <dbReference type="NCBI Taxonomy" id="43782"/>
    <lineage>
        <taxon>Eukaryota</taxon>
        <taxon>Viridiplantae</taxon>
        <taxon>Streptophyta</taxon>
        <taxon>Embryophyta</taxon>
        <taxon>Tracheophyta</taxon>
        <taxon>Spermatophyta</taxon>
        <taxon>Magnoliopsida</taxon>
        <taxon>eudicotyledons</taxon>
        <taxon>Gunneridae</taxon>
        <taxon>Pentapetalae</taxon>
        <taxon>rosids</taxon>
        <taxon>malvids</taxon>
        <taxon>Sapindales</taxon>
        <taxon>Sapindaceae</taxon>
        <taxon>Hippocastanoideae</taxon>
        <taxon>Acereae</taxon>
        <taxon>Dipteronia</taxon>
    </lineage>
</organism>
<proteinExistence type="predicted"/>
<name>A0AAE0AFX0_9ROSI</name>
<comment type="caution">
    <text evidence="1">The sequence shown here is derived from an EMBL/GenBank/DDBJ whole genome shotgun (WGS) entry which is preliminary data.</text>
</comment>
<evidence type="ECO:0000313" key="2">
    <source>
        <dbReference type="Proteomes" id="UP001281410"/>
    </source>
</evidence>
<evidence type="ECO:0008006" key="3">
    <source>
        <dbReference type="Google" id="ProtNLM"/>
    </source>
</evidence>
<gene>
    <name evidence="1" type="ORF">Dsin_017253</name>
</gene>
<dbReference type="EMBL" id="JANJYJ010000005">
    <property type="protein sequence ID" value="KAK3212547.1"/>
    <property type="molecule type" value="Genomic_DNA"/>
</dbReference>